<dbReference type="AlphaFoldDB" id="A0A3E5F1H0"/>
<dbReference type="Pfam" id="PF00498">
    <property type="entry name" value="FHA"/>
    <property type="match status" value="1"/>
</dbReference>
<dbReference type="Proteomes" id="UP000260759">
    <property type="component" value="Unassembled WGS sequence"/>
</dbReference>
<dbReference type="EMBL" id="QSVA01000005">
    <property type="protein sequence ID" value="RGN95114.1"/>
    <property type="molecule type" value="Genomic_DNA"/>
</dbReference>
<dbReference type="Gene3D" id="2.60.200.20">
    <property type="match status" value="1"/>
</dbReference>
<gene>
    <name evidence="2" type="ORF">DXB37_08105</name>
</gene>
<protein>
    <submittedName>
        <fullName evidence="2">FHA domain-containing protein</fullName>
    </submittedName>
</protein>
<sequence>MESELLRIKCPNCGAVLTIKKIAGLETKSIPCPVCKKASKYIDYKVPKQQYTPPNENDDTTMGDETHIDHSKNQSIGKLQKIGTSHMYTLSLGINTIGRKAQTSNATVQIDTDDLTMSRSHSIIEVRKLKTGGYIHYFSNAQNKNATYINSGLIENGDRIILHGGEIIKMSNTTLKFILLSEDDTII</sequence>
<proteinExistence type="predicted"/>
<dbReference type="SUPFAM" id="SSF49879">
    <property type="entry name" value="SMAD/FHA domain"/>
    <property type="match status" value="1"/>
</dbReference>
<feature type="domain" description="FHA" evidence="1">
    <location>
        <begin position="95"/>
        <end position="154"/>
    </location>
</feature>
<organism evidence="2 3">
    <name type="scientific">Bacteroides uniformis</name>
    <dbReference type="NCBI Taxonomy" id="820"/>
    <lineage>
        <taxon>Bacteria</taxon>
        <taxon>Pseudomonadati</taxon>
        <taxon>Bacteroidota</taxon>
        <taxon>Bacteroidia</taxon>
        <taxon>Bacteroidales</taxon>
        <taxon>Bacteroidaceae</taxon>
        <taxon>Bacteroides</taxon>
    </lineage>
</organism>
<evidence type="ECO:0000313" key="2">
    <source>
        <dbReference type="EMBL" id="RGN95114.1"/>
    </source>
</evidence>
<dbReference type="PROSITE" id="PS50006">
    <property type="entry name" value="FHA_DOMAIN"/>
    <property type="match status" value="1"/>
</dbReference>
<dbReference type="InterPro" id="IPR000253">
    <property type="entry name" value="FHA_dom"/>
</dbReference>
<evidence type="ECO:0000259" key="1">
    <source>
        <dbReference type="PROSITE" id="PS50006"/>
    </source>
</evidence>
<comment type="caution">
    <text evidence="2">The sequence shown here is derived from an EMBL/GenBank/DDBJ whole genome shotgun (WGS) entry which is preliminary data.</text>
</comment>
<reference evidence="2 3" key="1">
    <citation type="submission" date="2018-08" db="EMBL/GenBank/DDBJ databases">
        <title>A genome reference for cultivated species of the human gut microbiota.</title>
        <authorList>
            <person name="Zou Y."/>
            <person name="Xue W."/>
            <person name="Luo G."/>
        </authorList>
    </citation>
    <scope>NUCLEOTIDE SEQUENCE [LARGE SCALE GENOMIC DNA]</scope>
    <source>
        <strain evidence="2 3">OM03-4</strain>
    </source>
</reference>
<dbReference type="InterPro" id="IPR008984">
    <property type="entry name" value="SMAD_FHA_dom_sf"/>
</dbReference>
<accession>A0A3E5F1H0</accession>
<dbReference type="RefSeq" id="WP_117600149.1">
    <property type="nucleotide sequence ID" value="NZ_BAABZM010000001.1"/>
</dbReference>
<name>A0A3E5F1H0_BACUN</name>
<evidence type="ECO:0000313" key="3">
    <source>
        <dbReference type="Proteomes" id="UP000260759"/>
    </source>
</evidence>